<evidence type="ECO:0000313" key="3">
    <source>
        <dbReference type="Proteomes" id="UP000831113"/>
    </source>
</evidence>
<dbReference type="SUPFAM" id="SSF109854">
    <property type="entry name" value="DinB/YfiT-like putative metalloenzymes"/>
    <property type="match status" value="1"/>
</dbReference>
<dbReference type="InterPro" id="IPR034660">
    <property type="entry name" value="DinB/YfiT-like"/>
</dbReference>
<dbReference type="Gene3D" id="1.20.120.450">
    <property type="entry name" value="dinb family like domain"/>
    <property type="match status" value="1"/>
</dbReference>
<dbReference type="EMBL" id="CP094669">
    <property type="protein sequence ID" value="UOG74359.1"/>
    <property type="molecule type" value="Genomic_DNA"/>
</dbReference>
<dbReference type="RefSeq" id="WP_243797687.1">
    <property type="nucleotide sequence ID" value="NZ_CP094669.1"/>
</dbReference>
<gene>
    <name evidence="2" type="ORF">MTX78_19850</name>
</gene>
<organism evidence="2 3">
    <name type="scientific">Hymenobacter tibetensis</name>
    <dbReference type="NCBI Taxonomy" id="497967"/>
    <lineage>
        <taxon>Bacteria</taxon>
        <taxon>Pseudomonadati</taxon>
        <taxon>Bacteroidota</taxon>
        <taxon>Cytophagia</taxon>
        <taxon>Cytophagales</taxon>
        <taxon>Hymenobacteraceae</taxon>
        <taxon>Hymenobacter</taxon>
    </lineage>
</organism>
<evidence type="ECO:0000313" key="2">
    <source>
        <dbReference type="EMBL" id="UOG74359.1"/>
    </source>
</evidence>
<dbReference type="Proteomes" id="UP000831113">
    <property type="component" value="Chromosome"/>
</dbReference>
<keyword evidence="3" id="KW-1185">Reference proteome</keyword>
<reference evidence="2 3" key="1">
    <citation type="submission" date="2022-03" db="EMBL/GenBank/DDBJ databases">
        <title>Hymenobactersp. isolated from the air.</title>
        <authorList>
            <person name="Won M."/>
            <person name="Kwon S.-W."/>
        </authorList>
    </citation>
    <scope>NUCLEOTIDE SEQUENCE [LARGE SCALE GENOMIC DNA]</scope>
    <source>
        <strain evidence="2 3">KACC 21982</strain>
    </source>
</reference>
<protein>
    <submittedName>
        <fullName evidence="2">DinB family protein</fullName>
    </submittedName>
</protein>
<dbReference type="Pfam" id="PF12867">
    <property type="entry name" value="DinB_2"/>
    <property type="match status" value="1"/>
</dbReference>
<accession>A0ABY4CVR0</accession>
<evidence type="ECO:0000259" key="1">
    <source>
        <dbReference type="Pfam" id="PF12867"/>
    </source>
</evidence>
<sequence length="205" mass="23067">MTPNAFLSQLEHATRQLLLTVQTELAPLRITELNQQPAPKAWSILECLEHLNRYSCYYNSALAEALAYGGTPKREVRYSWLGRKFIAMMAPGNTKKAKTLKRMNPSGSQLGREVIVEFQQQQQHLLELLAEARHTDLDRKAVPVEFFKLLNMRLGETFEFVVLHEQRHVQQALRVKATLSVATATNQAAPVRASQAAAVSRVTSA</sequence>
<dbReference type="InterPro" id="IPR024775">
    <property type="entry name" value="DinB-like"/>
</dbReference>
<proteinExistence type="predicted"/>
<feature type="domain" description="DinB-like" evidence="1">
    <location>
        <begin position="25"/>
        <end position="172"/>
    </location>
</feature>
<name>A0ABY4CVR0_9BACT</name>